<dbReference type="EMBL" id="VLKH01000003">
    <property type="protein sequence ID" value="TWH81472.1"/>
    <property type="molecule type" value="Genomic_DNA"/>
</dbReference>
<dbReference type="GO" id="GO:0008774">
    <property type="term" value="F:acetaldehyde dehydrogenase (acetylating) activity"/>
    <property type="evidence" value="ECO:0007669"/>
    <property type="project" value="UniProtKB-UniRule"/>
</dbReference>
<dbReference type="InterPro" id="IPR036291">
    <property type="entry name" value="NAD(P)-bd_dom_sf"/>
</dbReference>
<feature type="binding site" evidence="3">
    <location>
        <begin position="157"/>
        <end position="165"/>
    </location>
    <ligand>
        <name>NAD(+)</name>
        <dbReference type="ChEBI" id="CHEBI:57540"/>
    </ligand>
</feature>
<dbReference type="InterPro" id="IPR003361">
    <property type="entry name" value="Acetaldehyde_dehydrogenase"/>
</dbReference>
<dbReference type="SMART" id="SM00859">
    <property type="entry name" value="Semialdhyde_dh"/>
    <property type="match status" value="1"/>
</dbReference>
<dbReference type="Pfam" id="PF09290">
    <property type="entry name" value="AcetDehyd-dimer"/>
    <property type="match status" value="1"/>
</dbReference>
<dbReference type="OrthoDB" id="9783105at2"/>
<dbReference type="HAMAP" id="MF_01657">
    <property type="entry name" value="Ac_ald_DH_ac"/>
    <property type="match status" value="1"/>
</dbReference>
<comment type="similarity">
    <text evidence="1 3">Belongs to the acetaldehyde dehydrogenase family.</text>
</comment>
<protein>
    <recommendedName>
        <fullName evidence="3">Acetaldehyde dehydrogenase</fullName>
        <ecNumber evidence="3">1.2.1.10</ecNumber>
    </recommendedName>
    <alternativeName>
        <fullName evidence="3">Acetaldehyde dehydrogenase [acetylating]</fullName>
    </alternativeName>
</protein>
<accession>A0A562JE67</accession>
<dbReference type="NCBIfam" id="NF006157">
    <property type="entry name" value="PRK08300.1"/>
    <property type="match status" value="1"/>
</dbReference>
<dbReference type="Pfam" id="PF01118">
    <property type="entry name" value="Semialdhyde_dh"/>
    <property type="match status" value="1"/>
</dbReference>
<dbReference type="SUPFAM" id="SSF55347">
    <property type="entry name" value="Glyceraldehyde-3-phosphate dehydrogenase-like, C-terminal domain"/>
    <property type="match status" value="1"/>
</dbReference>
<organism evidence="5 6">
    <name type="scientific">Sedimentibacter saalensis</name>
    <dbReference type="NCBI Taxonomy" id="130788"/>
    <lineage>
        <taxon>Bacteria</taxon>
        <taxon>Bacillati</taxon>
        <taxon>Bacillota</taxon>
        <taxon>Tissierellia</taxon>
        <taxon>Sedimentibacter</taxon>
    </lineage>
</organism>
<dbReference type="InterPro" id="IPR015426">
    <property type="entry name" value="Acetylaldehyde_DH_C"/>
</dbReference>
<keyword evidence="3" id="KW-0560">Oxidoreductase</keyword>
<name>A0A562JE67_9FIRM</name>
<dbReference type="NCBIfam" id="TIGR03215">
    <property type="entry name" value="ac_ald_DH_ac"/>
    <property type="match status" value="1"/>
</dbReference>
<gene>
    <name evidence="5" type="ORF">LY60_01223</name>
</gene>
<dbReference type="EC" id="1.2.1.10" evidence="3"/>
<evidence type="ECO:0000313" key="6">
    <source>
        <dbReference type="Proteomes" id="UP000315343"/>
    </source>
</evidence>
<evidence type="ECO:0000256" key="3">
    <source>
        <dbReference type="HAMAP-Rule" id="MF_01657"/>
    </source>
</evidence>
<feature type="domain" description="Semialdehyde dehydrogenase NAD-binding" evidence="4">
    <location>
        <begin position="5"/>
        <end position="117"/>
    </location>
</feature>
<dbReference type="AlphaFoldDB" id="A0A562JE67"/>
<dbReference type="Proteomes" id="UP000315343">
    <property type="component" value="Unassembled WGS sequence"/>
</dbReference>
<evidence type="ECO:0000256" key="1">
    <source>
        <dbReference type="ARBA" id="ARBA00009244"/>
    </source>
</evidence>
<comment type="catalytic activity">
    <reaction evidence="3">
        <text>acetaldehyde + NAD(+) + CoA = acetyl-CoA + NADH + H(+)</text>
        <dbReference type="Rhea" id="RHEA:23288"/>
        <dbReference type="ChEBI" id="CHEBI:15343"/>
        <dbReference type="ChEBI" id="CHEBI:15378"/>
        <dbReference type="ChEBI" id="CHEBI:57287"/>
        <dbReference type="ChEBI" id="CHEBI:57288"/>
        <dbReference type="ChEBI" id="CHEBI:57540"/>
        <dbReference type="ChEBI" id="CHEBI:57945"/>
        <dbReference type="EC" id="1.2.1.10"/>
    </reaction>
</comment>
<comment type="caution">
    <text evidence="3">Lacks conserved residue(s) required for the propagation of feature annotation.</text>
</comment>
<dbReference type="SUPFAM" id="SSF51735">
    <property type="entry name" value="NAD(P)-binding Rossmann-fold domains"/>
    <property type="match status" value="1"/>
</dbReference>
<proteinExistence type="inferred from homology"/>
<dbReference type="RefSeq" id="WP_145081307.1">
    <property type="nucleotide sequence ID" value="NZ_VLKH01000003.1"/>
</dbReference>
<dbReference type="GO" id="GO:0051287">
    <property type="term" value="F:NAD binding"/>
    <property type="evidence" value="ECO:0007669"/>
    <property type="project" value="UniProtKB-UniRule"/>
</dbReference>
<keyword evidence="6" id="KW-1185">Reference proteome</keyword>
<evidence type="ECO:0000256" key="2">
    <source>
        <dbReference type="ARBA" id="ARBA00023027"/>
    </source>
</evidence>
<reference evidence="5 6" key="1">
    <citation type="submission" date="2019-07" db="EMBL/GenBank/DDBJ databases">
        <title>Genomic Encyclopedia of Type Strains, Phase I: the one thousand microbial genomes (KMG-I) project.</title>
        <authorList>
            <person name="Kyrpides N."/>
        </authorList>
    </citation>
    <scope>NUCLEOTIDE SEQUENCE [LARGE SCALE GENOMIC DNA]</scope>
    <source>
        <strain evidence="5 6">DSM 13558</strain>
    </source>
</reference>
<dbReference type="Gene3D" id="3.30.360.10">
    <property type="entry name" value="Dihydrodipicolinate Reductase, domain 2"/>
    <property type="match status" value="1"/>
</dbReference>
<feature type="active site" description="Acyl-thioester intermediate" evidence="3">
    <location>
        <position position="126"/>
    </location>
</feature>
<evidence type="ECO:0000313" key="5">
    <source>
        <dbReference type="EMBL" id="TWH81472.1"/>
    </source>
</evidence>
<sequence>MEKLKVGIIGPGNIGIDLMMKIKRSPYLETRCVVNIKESEGLDIARNMGADASAGGVDYMIANHPDLDIVFDATSASAHVNAAPKLKQAGYFTIDLTPAAVGPYCVPTVNLTEEMLNMDNVNMVTCAGQATVPVVAAINKAADVVYAEVVSSISSKSAGPGTRANIDEFTVTTRQALEQVGGADNAKVIIVLNPAEPPIFMRNTIYTKVKSTDIEVIRSAIEDCVKELNTFVPGYKILLEPIIQDDIVTTMIQVEGLGDYLPVYSGNLDIITSAAVNIAEKKAQQLAGGAK</sequence>
<feature type="binding site" evidence="3">
    <location>
        <position position="267"/>
    </location>
    <ligand>
        <name>NAD(+)</name>
        <dbReference type="ChEBI" id="CHEBI:57540"/>
    </ligand>
</feature>
<dbReference type="CDD" id="cd23933">
    <property type="entry name" value="ALDH_C"/>
    <property type="match status" value="1"/>
</dbReference>
<comment type="caution">
    <text evidence="5">The sequence shown here is derived from an EMBL/GenBank/DDBJ whole genome shotgun (WGS) entry which is preliminary data.</text>
</comment>
<keyword evidence="2 3" id="KW-0520">NAD</keyword>
<evidence type="ECO:0000259" key="4">
    <source>
        <dbReference type="SMART" id="SM00859"/>
    </source>
</evidence>
<dbReference type="Gene3D" id="3.40.50.720">
    <property type="entry name" value="NAD(P)-binding Rossmann-like Domain"/>
    <property type="match status" value="1"/>
</dbReference>
<keyword evidence="3" id="KW-0058">Aromatic hydrocarbons catabolism</keyword>
<dbReference type="PIRSF" id="PIRSF015689">
    <property type="entry name" value="Actaldh_dh_actl"/>
    <property type="match status" value="1"/>
</dbReference>
<dbReference type="InterPro" id="IPR000534">
    <property type="entry name" value="Semialdehyde_DH_NAD-bd"/>
</dbReference>